<name>A0ABT0AG12_9SPHN</name>
<accession>A0ABT0AG12</accession>
<reference evidence="1" key="1">
    <citation type="submission" date="2022-03" db="EMBL/GenBank/DDBJ databases">
        <title>Identification of a novel bacterium isolated from mangrove sediments.</title>
        <authorList>
            <person name="Pan X."/>
        </authorList>
    </citation>
    <scope>NUCLEOTIDE SEQUENCE</scope>
    <source>
        <strain evidence="1">B2637</strain>
    </source>
</reference>
<gene>
    <name evidence="1" type="ORF">MTR65_15540</name>
</gene>
<dbReference type="RefSeq" id="WP_199904368.1">
    <property type="nucleotide sequence ID" value="NZ_JALHAT010000032.1"/>
</dbReference>
<proteinExistence type="predicted"/>
<dbReference type="EMBL" id="JALHAT010000032">
    <property type="protein sequence ID" value="MCJ1962106.1"/>
    <property type="molecule type" value="Genomic_DNA"/>
</dbReference>
<organism evidence="1 2">
    <name type="scientific">Novosphingobium mangrovi</name>
    <name type="common">ex Hu et al. 2023</name>
    <dbReference type="NCBI Taxonomy" id="2930094"/>
    <lineage>
        <taxon>Bacteria</taxon>
        <taxon>Pseudomonadati</taxon>
        <taxon>Pseudomonadota</taxon>
        <taxon>Alphaproteobacteria</taxon>
        <taxon>Sphingomonadales</taxon>
        <taxon>Sphingomonadaceae</taxon>
        <taxon>Novosphingobium</taxon>
    </lineage>
</organism>
<evidence type="ECO:0000313" key="2">
    <source>
        <dbReference type="Proteomes" id="UP001162802"/>
    </source>
</evidence>
<keyword evidence="2" id="KW-1185">Reference proteome</keyword>
<comment type="caution">
    <text evidence="1">The sequence shown here is derived from an EMBL/GenBank/DDBJ whole genome shotgun (WGS) entry which is preliminary data.</text>
</comment>
<protein>
    <submittedName>
        <fullName evidence="1">Uncharacterized protein</fullName>
    </submittedName>
</protein>
<evidence type="ECO:0000313" key="1">
    <source>
        <dbReference type="EMBL" id="MCJ1962106.1"/>
    </source>
</evidence>
<sequence length="117" mass="12238">MTMTPEVASLRIGRSVTSLEDAMDELLARSGDLMAEMARARVATAEAAHAGQRPMMRIAAMQKNLMAARGELLRAHGDLSQLAETMGIPVAGCPEEGSLASTAGEDLEGDVAVERAA</sequence>
<dbReference type="Proteomes" id="UP001162802">
    <property type="component" value="Unassembled WGS sequence"/>
</dbReference>